<feature type="domain" description="Copper amine oxidase-like N-terminal" evidence="2">
    <location>
        <begin position="74"/>
        <end position="176"/>
    </location>
</feature>
<dbReference type="AlphaFoldDB" id="A0A3A3GJ60"/>
<dbReference type="InterPro" id="IPR036582">
    <property type="entry name" value="Mao_N_sf"/>
</dbReference>
<evidence type="ECO:0000313" key="4">
    <source>
        <dbReference type="Proteomes" id="UP000266177"/>
    </source>
</evidence>
<comment type="caution">
    <text evidence="3">The sequence shown here is derived from an EMBL/GenBank/DDBJ whole genome shotgun (WGS) entry which is preliminary data.</text>
</comment>
<evidence type="ECO:0000313" key="3">
    <source>
        <dbReference type="EMBL" id="RJG24782.1"/>
    </source>
</evidence>
<dbReference type="Gene3D" id="3.30.457.10">
    <property type="entry name" value="Copper amine oxidase-like, N-terminal domain"/>
    <property type="match status" value="1"/>
</dbReference>
<sequence length="684" mass="75862">MKCRKTGKMLGRIACIGMAAALLAGGQALGVASAVESDPLRAAALLPLAAQADTQAAAVMEELRLKAGSAKATLNGEEWTIAKPYKKQGAMMVPLTVFTKAFGDDLNWSTGDVVTLGNGKTTVRMRLGQKQAMANGKAIMLPTAPEMVNGTVMAPLEPLAKAFGATYTVAKDKSVVLTWNRADVLAEAAIDVSAKAVRIGDHVHRWSMVLPEGWSYRFMTPEENSVLMESPSGQVRAMISINSWQSIDLAHLADQFAGEATGKQLLEHMKTEMFDEVTIMSSRIGTIDGKAYTQAIINDEGIMLTRVFSAGGNRYMVLVYDEAASSPKQLLQYEPLLNTFRPNDLPDRSAGVKDISTEKDGFRSMALWEDGLIVDIPVTWERNPDGNKLSALSDQGLLQLEYHSLRADKEATLDSLVRQEEEFMKKQFRPEHRQTVGVQDVTLKSGQQAKLLTAKHRYNETDWRFSKTLIVLDEGVQFFLQYSGPDCADAVQLGERIVGSVRVDGMAKEQLDHPEAWGDGSELWVPWTQTVERISETWGLQMKIPEWWLGYRAGRAEEELETEGEVGTIASYSLPNSYFMLHVNYVDTVEEALASWKESLLTESDPSIRFVKEEKKIWRGQPAMRVQFTGLTAGVNSTYTTDMLLIAKDGYVYTLLYTMPDVSRTPEMLDQFEKVVSSFRFVTP</sequence>
<dbReference type="OrthoDB" id="1736367at2"/>
<evidence type="ECO:0000256" key="1">
    <source>
        <dbReference type="SAM" id="SignalP"/>
    </source>
</evidence>
<protein>
    <recommendedName>
        <fullName evidence="2">Copper amine oxidase-like N-terminal domain-containing protein</fullName>
    </recommendedName>
</protein>
<gene>
    <name evidence="3" type="ORF">DQX05_08005</name>
</gene>
<dbReference type="RefSeq" id="WP_119792481.1">
    <property type="nucleotide sequence ID" value="NZ_QYZD01000005.1"/>
</dbReference>
<keyword evidence="1" id="KW-0732">Signal</keyword>
<organism evidence="3 4">
    <name type="scientific">Paenibacillus thiaminolyticus</name>
    <name type="common">Bacillus thiaminolyticus</name>
    <dbReference type="NCBI Taxonomy" id="49283"/>
    <lineage>
        <taxon>Bacteria</taxon>
        <taxon>Bacillati</taxon>
        <taxon>Bacillota</taxon>
        <taxon>Bacilli</taxon>
        <taxon>Bacillales</taxon>
        <taxon>Paenibacillaceae</taxon>
        <taxon>Paenibacillus</taxon>
    </lineage>
</organism>
<accession>A0A3A3GJ60</accession>
<feature type="signal peptide" evidence="1">
    <location>
        <begin position="1"/>
        <end position="24"/>
    </location>
</feature>
<dbReference type="InterPro" id="IPR012854">
    <property type="entry name" value="Cu_amine_oxidase-like_N"/>
</dbReference>
<feature type="chain" id="PRO_5039190779" description="Copper amine oxidase-like N-terminal domain-containing protein" evidence="1">
    <location>
        <begin position="25"/>
        <end position="684"/>
    </location>
</feature>
<evidence type="ECO:0000259" key="2">
    <source>
        <dbReference type="Pfam" id="PF07833"/>
    </source>
</evidence>
<name>A0A3A3GJ60_PANTH</name>
<dbReference type="SUPFAM" id="SSF55383">
    <property type="entry name" value="Copper amine oxidase, domain N"/>
    <property type="match status" value="1"/>
</dbReference>
<dbReference type="Proteomes" id="UP000266177">
    <property type="component" value="Unassembled WGS sequence"/>
</dbReference>
<reference evidence="3 4" key="1">
    <citation type="submission" date="2018-09" db="EMBL/GenBank/DDBJ databases">
        <title>Paenibacillus SK2017-BO5.</title>
        <authorList>
            <person name="Piskunova J.V."/>
            <person name="Dubiley S.A."/>
            <person name="Severinov K.V."/>
        </authorList>
    </citation>
    <scope>NUCLEOTIDE SEQUENCE [LARGE SCALE GENOMIC DNA]</scope>
    <source>
        <strain evidence="3 4">BO5</strain>
    </source>
</reference>
<dbReference type="EMBL" id="QYZD01000005">
    <property type="protein sequence ID" value="RJG24782.1"/>
    <property type="molecule type" value="Genomic_DNA"/>
</dbReference>
<proteinExistence type="predicted"/>
<dbReference type="Pfam" id="PF07833">
    <property type="entry name" value="Cu_amine_oxidN1"/>
    <property type="match status" value="1"/>
</dbReference>